<dbReference type="InterPro" id="IPR057326">
    <property type="entry name" value="KR_dom"/>
</dbReference>
<gene>
    <name evidence="5" type="ORF">NLF92_07410</name>
</gene>
<comment type="caution">
    <text evidence="5">The sequence shown here is derived from an EMBL/GenBank/DDBJ whole genome shotgun (WGS) entry which is preliminary data.</text>
</comment>
<dbReference type="Pfam" id="PF00106">
    <property type="entry name" value="adh_short"/>
    <property type="match status" value="1"/>
</dbReference>
<comment type="similarity">
    <text evidence="1 3">Belongs to the short-chain dehydrogenases/reductases (SDR) family.</text>
</comment>
<dbReference type="AlphaFoldDB" id="A0AA41WYC6"/>
<reference evidence="5" key="1">
    <citation type="submission" date="2022-07" db="EMBL/GenBank/DDBJ databases">
        <title>Characterization of the Novel Bacterium Alteromonas immobilis LMIT006 and Alteromonas gregis LMIT007.</title>
        <authorList>
            <person name="Lin X."/>
        </authorList>
    </citation>
    <scope>NUCLEOTIDE SEQUENCE</scope>
    <source>
        <strain evidence="5">LMIT007</strain>
    </source>
</reference>
<dbReference type="Gene3D" id="3.40.50.720">
    <property type="entry name" value="NAD(P)-binding Rossmann-like Domain"/>
    <property type="match status" value="1"/>
</dbReference>
<keyword evidence="2" id="KW-0560">Oxidoreductase</keyword>
<dbReference type="SUPFAM" id="SSF51735">
    <property type="entry name" value="NAD(P)-binding Rossmann-fold domains"/>
    <property type="match status" value="1"/>
</dbReference>
<evidence type="ECO:0000256" key="2">
    <source>
        <dbReference type="ARBA" id="ARBA00023002"/>
    </source>
</evidence>
<dbReference type="Proteomes" id="UP001165413">
    <property type="component" value="Unassembled WGS sequence"/>
</dbReference>
<dbReference type="InterPro" id="IPR036291">
    <property type="entry name" value="NAD(P)-bd_dom_sf"/>
</dbReference>
<dbReference type="PRINTS" id="PR00080">
    <property type="entry name" value="SDRFAMILY"/>
</dbReference>
<sequence>MSYSTQQWTDKTVVITGACSGLGLAAAKHFISLNAKVALLDINEAEARTVLTEIASPNAIFYQTDVTSADAVENAFAQIHNNFQTVDVCLNCAGIAPALKVLDKSGSAQPLAHFNHVIQINLIGTFNVSRIAAQYMLKNDKNVPKETSEDNGVIINTASIAAFEGQMGQTAYAASKGGIVALGLAMARDLAQNRIRVNTIAPGIMGTPLLLNMPESVQESLADTVVYPKRLGSPAEFAKLAQHICENQYLNGETIRLDGALRMGPR</sequence>
<keyword evidence="6" id="KW-1185">Reference proteome</keyword>
<dbReference type="PANTHER" id="PTHR43658:SF8">
    <property type="entry name" value="17-BETA-HYDROXYSTEROID DEHYDROGENASE 14-RELATED"/>
    <property type="match status" value="1"/>
</dbReference>
<organism evidence="5 6">
    <name type="scientific">Opacimonas viscosa</name>
    <dbReference type="NCBI Taxonomy" id="2961944"/>
    <lineage>
        <taxon>Bacteria</taxon>
        <taxon>Pseudomonadati</taxon>
        <taxon>Pseudomonadota</taxon>
        <taxon>Gammaproteobacteria</taxon>
        <taxon>Alteromonadales</taxon>
        <taxon>Alteromonadaceae</taxon>
        <taxon>Opacimonas</taxon>
    </lineage>
</organism>
<dbReference type="PROSITE" id="PS00061">
    <property type="entry name" value="ADH_SHORT"/>
    <property type="match status" value="1"/>
</dbReference>
<evidence type="ECO:0000313" key="5">
    <source>
        <dbReference type="EMBL" id="MCP3428772.1"/>
    </source>
</evidence>
<dbReference type="PRINTS" id="PR00081">
    <property type="entry name" value="GDHRDH"/>
</dbReference>
<evidence type="ECO:0000313" key="6">
    <source>
        <dbReference type="Proteomes" id="UP001165413"/>
    </source>
</evidence>
<feature type="domain" description="Ketoreductase" evidence="4">
    <location>
        <begin position="11"/>
        <end position="207"/>
    </location>
</feature>
<dbReference type="RefSeq" id="WP_254100371.1">
    <property type="nucleotide sequence ID" value="NZ_JANATA010000011.1"/>
</dbReference>
<proteinExistence type="inferred from homology"/>
<evidence type="ECO:0000259" key="4">
    <source>
        <dbReference type="SMART" id="SM00822"/>
    </source>
</evidence>
<dbReference type="SMART" id="SM00822">
    <property type="entry name" value="PKS_KR"/>
    <property type="match status" value="1"/>
</dbReference>
<name>A0AA41WYC6_9ALTE</name>
<accession>A0AA41WYC6</accession>
<dbReference type="InterPro" id="IPR020904">
    <property type="entry name" value="Sc_DH/Rdtase_CS"/>
</dbReference>
<dbReference type="PANTHER" id="PTHR43658">
    <property type="entry name" value="SHORT-CHAIN DEHYDROGENASE/REDUCTASE"/>
    <property type="match status" value="1"/>
</dbReference>
<evidence type="ECO:0000256" key="1">
    <source>
        <dbReference type="ARBA" id="ARBA00006484"/>
    </source>
</evidence>
<dbReference type="GO" id="GO:0016491">
    <property type="term" value="F:oxidoreductase activity"/>
    <property type="evidence" value="ECO:0007669"/>
    <property type="project" value="UniProtKB-KW"/>
</dbReference>
<dbReference type="EMBL" id="JANATA010000011">
    <property type="protein sequence ID" value="MCP3428772.1"/>
    <property type="molecule type" value="Genomic_DNA"/>
</dbReference>
<dbReference type="InterPro" id="IPR002347">
    <property type="entry name" value="SDR_fam"/>
</dbReference>
<evidence type="ECO:0000256" key="3">
    <source>
        <dbReference type="RuleBase" id="RU000363"/>
    </source>
</evidence>
<protein>
    <submittedName>
        <fullName evidence="5">SDR family NAD(P)-dependent oxidoreductase</fullName>
    </submittedName>
</protein>